<gene>
    <name evidence="8" type="primary">LOC116306534</name>
</gene>
<evidence type="ECO:0000259" key="5">
    <source>
        <dbReference type="PROSITE" id="PS50105"/>
    </source>
</evidence>
<dbReference type="Proteomes" id="UP000515163">
    <property type="component" value="Unplaced"/>
</dbReference>
<sequence>MSKTNLADTNDSSGNANSHTESESVSVGNGERNSYGTERDASFQEKEILTISTMPSVIPSNSPIPPRSDQPIVHSEPVFKIEPGTETLPLAIAQNNDSGGHHFSQDTCNPIIHEGFIGEEPLEIQCGENSALLYISKLCQGSKGPCILFNNEWLTPNELQYISGRETAKDWKRSIRYKGKSLKSLIARGLIKVHPPICDCLGCRISSPVNRGRLASKCGVAPPSPRSRKRDVSKSLSCWSHEELEGATPHRHYSTSDLDGFSRHTAVNGLAFKESRDSSSSATSECSEGQDENPFSPVTKRPRSNSPELTFEDRAKLPHKRRASDSSIAFIQKAGESIHYDRSGLSMHRVVHLNELKDSNPEENQENKADSLNSEESRASAAKARSAFRTVNQDAVTSMTLADATEGIQREMAIRAAKIKQKPQSQGGAPTQFLPPQYTNGPGIVSPTHTSPRLVPDPLLFTNPHGTNIYHHAFRGAGYHGVPPLSRNLMQYRLLSPPGTGNSPQNPLAGLSLQNQLIMQDLAVMSAVGGKGHLIEKKQNSPEENGISHKRRRSSNDYSDNERTNNASAFSDDERSSPRKENEQSNHDRTNYVSVIHKSPAHSPLTVESAERKSSYSSKTHNDILRQIRPHRLIPKLRLHLDDDIIHWSVDQVAEFISSLTGSPEIVLEFKEQCIDGQSLILLKEEHLLNRLGIKLGPALKILAHIEKILEKLSRDETPPDSCDSS</sequence>
<dbReference type="AlphaFoldDB" id="A0A6P8J4Q2"/>
<dbReference type="RefSeq" id="XP_031572475.1">
    <property type="nucleotide sequence ID" value="XM_031716615.1"/>
</dbReference>
<dbReference type="SUPFAM" id="SSF47769">
    <property type="entry name" value="SAM/Pointed domain"/>
    <property type="match status" value="1"/>
</dbReference>
<reference evidence="8" key="1">
    <citation type="submission" date="2025-08" db="UniProtKB">
        <authorList>
            <consortium name="RefSeq"/>
        </authorList>
    </citation>
    <scope>IDENTIFICATION</scope>
    <source>
        <tissue evidence="8">Tentacle</tissue>
    </source>
</reference>
<proteinExistence type="predicted"/>
<feature type="compositionally biased region" description="Polar residues" evidence="4">
    <location>
        <begin position="1"/>
        <end position="36"/>
    </location>
</feature>
<dbReference type="CDD" id="cd09509">
    <property type="entry name" value="SAM_Polycomb"/>
    <property type="match status" value="1"/>
</dbReference>
<feature type="compositionally biased region" description="Low complexity" evidence="4">
    <location>
        <begin position="278"/>
        <end position="287"/>
    </location>
</feature>
<keyword evidence="2" id="KW-0804">Transcription</keyword>
<dbReference type="SMART" id="SM00454">
    <property type="entry name" value="SAM"/>
    <property type="match status" value="1"/>
</dbReference>
<evidence type="ECO:0000256" key="1">
    <source>
        <dbReference type="ARBA" id="ARBA00023015"/>
    </source>
</evidence>
<evidence type="ECO:0000313" key="7">
    <source>
        <dbReference type="Proteomes" id="UP000515163"/>
    </source>
</evidence>
<protein>
    <submittedName>
        <fullName evidence="8">Uncharacterized protein LOC116306534</fullName>
    </submittedName>
</protein>
<evidence type="ECO:0000256" key="3">
    <source>
        <dbReference type="ARBA" id="ARBA00023242"/>
    </source>
</evidence>
<organism evidence="7 8">
    <name type="scientific">Actinia tenebrosa</name>
    <name type="common">Australian red waratah sea anemone</name>
    <dbReference type="NCBI Taxonomy" id="6105"/>
    <lineage>
        <taxon>Eukaryota</taxon>
        <taxon>Metazoa</taxon>
        <taxon>Cnidaria</taxon>
        <taxon>Anthozoa</taxon>
        <taxon>Hexacorallia</taxon>
        <taxon>Actiniaria</taxon>
        <taxon>Actiniidae</taxon>
        <taxon>Actinia</taxon>
    </lineage>
</organism>
<dbReference type="GO" id="GO:0046872">
    <property type="term" value="F:metal ion binding"/>
    <property type="evidence" value="ECO:0007669"/>
    <property type="project" value="UniProtKB-KW"/>
</dbReference>
<keyword evidence="3" id="KW-0539">Nucleus</keyword>
<dbReference type="Gene3D" id="3.10.390.10">
    <property type="entry name" value="SAND domain-like"/>
    <property type="match status" value="1"/>
</dbReference>
<feature type="compositionally biased region" description="Basic and acidic residues" evidence="4">
    <location>
        <begin position="356"/>
        <end position="369"/>
    </location>
</feature>
<feature type="domain" description="SAND" evidence="6">
    <location>
        <begin position="122"/>
        <end position="192"/>
    </location>
</feature>
<dbReference type="PROSITE" id="PS50105">
    <property type="entry name" value="SAM_DOMAIN"/>
    <property type="match status" value="1"/>
</dbReference>
<dbReference type="PANTHER" id="PTHR10417:SF15">
    <property type="entry name" value="STERILE ALPHA MOTIF DOMAIN-CONTAINING 11"/>
    <property type="match status" value="1"/>
</dbReference>
<dbReference type="Pfam" id="PF01342">
    <property type="entry name" value="SAND"/>
    <property type="match status" value="1"/>
</dbReference>
<dbReference type="GeneID" id="116306534"/>
<dbReference type="InterPro" id="IPR001660">
    <property type="entry name" value="SAM"/>
</dbReference>
<name>A0A6P8J4Q2_ACTTE</name>
<accession>A0A6P8J4Q2</accession>
<dbReference type="OrthoDB" id="6433810at2759"/>
<feature type="compositionally biased region" description="Basic and acidic residues" evidence="4">
    <location>
        <begin position="572"/>
        <end position="590"/>
    </location>
</feature>
<evidence type="ECO:0000256" key="4">
    <source>
        <dbReference type="SAM" id="MobiDB-lite"/>
    </source>
</evidence>
<dbReference type="InterPro" id="IPR000770">
    <property type="entry name" value="SAND_dom"/>
</dbReference>
<feature type="region of interest" description="Disordered" evidence="4">
    <location>
        <begin position="273"/>
        <end position="325"/>
    </location>
</feature>
<dbReference type="SUPFAM" id="SSF63763">
    <property type="entry name" value="SAND domain-like"/>
    <property type="match status" value="1"/>
</dbReference>
<dbReference type="SMART" id="SM00258">
    <property type="entry name" value="SAND"/>
    <property type="match status" value="1"/>
</dbReference>
<dbReference type="InterPro" id="IPR013761">
    <property type="entry name" value="SAM/pointed_sf"/>
</dbReference>
<dbReference type="PROSITE" id="PS50864">
    <property type="entry name" value="SAND"/>
    <property type="match status" value="1"/>
</dbReference>
<dbReference type="PANTHER" id="PTHR10417">
    <property type="entry name" value="GLUCOCORTICOID MODULATORY ELEMENT-BINDING PROTEIN"/>
    <property type="match status" value="1"/>
</dbReference>
<keyword evidence="7" id="KW-1185">Reference proteome</keyword>
<dbReference type="Pfam" id="PF00536">
    <property type="entry name" value="SAM_1"/>
    <property type="match status" value="1"/>
</dbReference>
<feature type="region of interest" description="Disordered" evidence="4">
    <location>
        <begin position="356"/>
        <end position="386"/>
    </location>
</feature>
<dbReference type="InterPro" id="IPR010919">
    <property type="entry name" value="SAND-like_dom_sf"/>
</dbReference>
<dbReference type="KEGG" id="aten:116306534"/>
<keyword evidence="1" id="KW-0805">Transcription regulation</keyword>
<evidence type="ECO:0000256" key="2">
    <source>
        <dbReference type="ARBA" id="ARBA00023163"/>
    </source>
</evidence>
<feature type="region of interest" description="Disordered" evidence="4">
    <location>
        <begin position="213"/>
        <end position="232"/>
    </location>
</feature>
<dbReference type="GO" id="GO:0003677">
    <property type="term" value="F:DNA binding"/>
    <property type="evidence" value="ECO:0007669"/>
    <property type="project" value="UniProtKB-KW"/>
</dbReference>
<feature type="region of interest" description="Disordered" evidence="4">
    <location>
        <begin position="1"/>
        <end position="44"/>
    </location>
</feature>
<dbReference type="Gene3D" id="1.10.150.50">
    <property type="entry name" value="Transcription Factor, Ets-1"/>
    <property type="match status" value="1"/>
</dbReference>
<feature type="region of interest" description="Disordered" evidence="4">
    <location>
        <begin position="533"/>
        <end position="615"/>
    </location>
</feature>
<dbReference type="InParanoid" id="A0A6P8J4Q2"/>
<feature type="domain" description="SAM" evidence="5">
    <location>
        <begin position="648"/>
        <end position="694"/>
    </location>
</feature>
<evidence type="ECO:0000313" key="8">
    <source>
        <dbReference type="RefSeq" id="XP_031572475.1"/>
    </source>
</evidence>
<dbReference type="FunCoup" id="A0A6P8J4Q2">
    <property type="interactions" value="101"/>
</dbReference>
<evidence type="ECO:0000259" key="6">
    <source>
        <dbReference type="PROSITE" id="PS50864"/>
    </source>
</evidence>